<proteinExistence type="predicted"/>
<dbReference type="OrthoDB" id="665283at2759"/>
<feature type="compositionally biased region" description="Acidic residues" evidence="2">
    <location>
        <begin position="492"/>
        <end position="515"/>
    </location>
</feature>
<evidence type="ECO:0000256" key="1">
    <source>
        <dbReference type="PROSITE-ProRule" id="PRU00723"/>
    </source>
</evidence>
<dbReference type="Gene3D" id="4.10.1000.10">
    <property type="entry name" value="Zinc finger, CCCH-type"/>
    <property type="match status" value="1"/>
</dbReference>
<feature type="region of interest" description="Disordered" evidence="2">
    <location>
        <begin position="35"/>
        <end position="143"/>
    </location>
</feature>
<dbReference type="InterPro" id="IPR045868">
    <property type="entry name" value="Znf_C3H13/40"/>
</dbReference>
<feature type="region of interest" description="Disordered" evidence="2">
    <location>
        <begin position="345"/>
        <end position="389"/>
    </location>
</feature>
<feature type="region of interest" description="Disordered" evidence="2">
    <location>
        <begin position="487"/>
        <end position="515"/>
    </location>
</feature>
<keyword evidence="1" id="KW-0863">Zinc-finger</keyword>
<feature type="region of interest" description="Disordered" evidence="2">
    <location>
        <begin position="256"/>
        <end position="282"/>
    </location>
</feature>
<organism evidence="4 5">
    <name type="scientific">Artemisia annua</name>
    <name type="common">Sweet wormwood</name>
    <dbReference type="NCBI Taxonomy" id="35608"/>
    <lineage>
        <taxon>Eukaryota</taxon>
        <taxon>Viridiplantae</taxon>
        <taxon>Streptophyta</taxon>
        <taxon>Embryophyta</taxon>
        <taxon>Tracheophyta</taxon>
        <taxon>Spermatophyta</taxon>
        <taxon>Magnoliopsida</taxon>
        <taxon>eudicotyledons</taxon>
        <taxon>Gunneridae</taxon>
        <taxon>Pentapetalae</taxon>
        <taxon>asterids</taxon>
        <taxon>campanulids</taxon>
        <taxon>Asterales</taxon>
        <taxon>Asteraceae</taxon>
        <taxon>Asteroideae</taxon>
        <taxon>Anthemideae</taxon>
        <taxon>Artemisiinae</taxon>
        <taxon>Artemisia</taxon>
    </lineage>
</organism>
<feature type="compositionally biased region" description="Low complexity" evidence="2">
    <location>
        <begin position="35"/>
        <end position="46"/>
    </location>
</feature>
<keyword evidence="1" id="KW-0479">Metal-binding</keyword>
<comment type="caution">
    <text evidence="4">The sequence shown here is derived from an EMBL/GenBank/DDBJ whole genome shotgun (WGS) entry which is preliminary data.</text>
</comment>
<keyword evidence="5" id="KW-1185">Reference proteome</keyword>
<dbReference type="EMBL" id="PKPP01004639">
    <property type="protein sequence ID" value="PWA63435.1"/>
    <property type="molecule type" value="Genomic_DNA"/>
</dbReference>
<feature type="compositionally biased region" description="Basic and acidic residues" evidence="2">
    <location>
        <begin position="49"/>
        <end position="63"/>
    </location>
</feature>
<feature type="region of interest" description="Disordered" evidence="2">
    <location>
        <begin position="443"/>
        <end position="473"/>
    </location>
</feature>
<sequence length="515" mass="58819">MAFKTRICVPFTKGQCHRQNCSFAHSDAELRRYNNINNNNSSSSSSFNGRRDYRGVDLREKIGRQRSPPRRNSFDRDARDPLPSHGYISPRLGKKSDQDHRKRQRFDGESDYSGSLRVSDGTERQSRERKPSSTELQGVHDDQLKQARSEIDRLEDQKEQLQIYLEVSAQKAESLNSKIEELEKQLSMEKEESRRISSKLRKFVKANNRHTRIQDELKRSQARLQRLGEQLGLDAANEDDIGIDMLSDEENLGNVLVSPQNDKASPRKDQYKASPSQKRMRVDMVEADEKSKLEEWRNAGKMRSERHFRRNPRPAQRKNADKIEAKDNGISNTRNMVTVDMVEADDKSKPEEGRSTGNMRYERHSRGNPHLAQTKNTDKLKEGDNGISKTRQMVNVDNPVRRKNNVNSTASEDRFKDIKSTIMVASVVDEVVEVAELNEQIEAKEISSTRDEDGSTHDSRVLPLSLPPPPPLPVGGSVYLQYIGKDETVDVGNDDDLIDDDDDVDDDEMLDVDVV</sequence>
<dbReference type="InterPro" id="IPR000571">
    <property type="entry name" value="Znf_CCCH"/>
</dbReference>
<feature type="compositionally biased region" description="Basic residues" evidence="2">
    <location>
        <begin position="306"/>
        <end position="316"/>
    </location>
</feature>
<name>A0A2U1MQ90_ARTAN</name>
<dbReference type="GO" id="GO:0008270">
    <property type="term" value="F:zinc ion binding"/>
    <property type="evidence" value="ECO:0007669"/>
    <property type="project" value="UniProtKB-KW"/>
</dbReference>
<feature type="compositionally biased region" description="Basic and acidic residues" evidence="2">
    <location>
        <begin position="120"/>
        <end position="143"/>
    </location>
</feature>
<evidence type="ECO:0000259" key="3">
    <source>
        <dbReference type="PROSITE" id="PS50103"/>
    </source>
</evidence>
<reference evidence="4 5" key="1">
    <citation type="journal article" date="2018" name="Mol. Plant">
        <title>The genome of Artemisia annua provides insight into the evolution of Asteraceae family and artemisinin biosynthesis.</title>
        <authorList>
            <person name="Shen Q."/>
            <person name="Zhang L."/>
            <person name="Liao Z."/>
            <person name="Wang S."/>
            <person name="Yan T."/>
            <person name="Shi P."/>
            <person name="Liu M."/>
            <person name="Fu X."/>
            <person name="Pan Q."/>
            <person name="Wang Y."/>
            <person name="Lv Z."/>
            <person name="Lu X."/>
            <person name="Zhang F."/>
            <person name="Jiang W."/>
            <person name="Ma Y."/>
            <person name="Chen M."/>
            <person name="Hao X."/>
            <person name="Li L."/>
            <person name="Tang Y."/>
            <person name="Lv G."/>
            <person name="Zhou Y."/>
            <person name="Sun X."/>
            <person name="Brodelius P.E."/>
            <person name="Rose J.K.C."/>
            <person name="Tang K."/>
        </authorList>
    </citation>
    <scope>NUCLEOTIDE SEQUENCE [LARGE SCALE GENOMIC DNA]</scope>
    <source>
        <strain evidence="5">cv. Huhao1</strain>
        <tissue evidence="4">Leaf</tissue>
    </source>
</reference>
<dbReference type="PANTHER" id="PTHR38160">
    <property type="entry name" value="ZINC FINGER CCCH DOMAIN-CONTAINING PROTEIN 40"/>
    <property type="match status" value="1"/>
</dbReference>
<gene>
    <name evidence="4" type="ORF">CTI12_AA355770</name>
</gene>
<evidence type="ECO:0000313" key="5">
    <source>
        <dbReference type="Proteomes" id="UP000245207"/>
    </source>
</evidence>
<accession>A0A2U1MQ90</accession>
<feature type="compositionally biased region" description="Basic and acidic residues" evidence="2">
    <location>
        <begin position="94"/>
        <end position="108"/>
    </location>
</feature>
<dbReference type="PROSITE" id="PS50103">
    <property type="entry name" value="ZF_C3H1"/>
    <property type="match status" value="1"/>
</dbReference>
<feature type="compositionally biased region" description="Basic and acidic residues" evidence="2">
    <location>
        <begin position="72"/>
        <end position="82"/>
    </location>
</feature>
<feature type="region of interest" description="Disordered" evidence="2">
    <location>
        <begin position="300"/>
        <end position="320"/>
    </location>
</feature>
<feature type="compositionally biased region" description="Basic and acidic residues" evidence="2">
    <location>
        <begin position="443"/>
        <end position="460"/>
    </location>
</feature>
<feature type="zinc finger region" description="C3H1-type" evidence="1">
    <location>
        <begin position="2"/>
        <end position="28"/>
    </location>
</feature>
<dbReference type="AlphaFoldDB" id="A0A2U1MQ90"/>
<protein>
    <submittedName>
        <fullName evidence="4">Zinc finger CCCH domain-containing protein 13</fullName>
    </submittedName>
</protein>
<feature type="compositionally biased region" description="Basic and acidic residues" evidence="2">
    <location>
        <begin position="345"/>
        <end position="365"/>
    </location>
</feature>
<dbReference type="Proteomes" id="UP000245207">
    <property type="component" value="Unassembled WGS sequence"/>
</dbReference>
<keyword evidence="1" id="KW-0862">Zinc</keyword>
<feature type="domain" description="C3H1-type" evidence="3">
    <location>
        <begin position="2"/>
        <end position="28"/>
    </location>
</feature>
<dbReference type="STRING" id="35608.A0A2U1MQ90"/>
<evidence type="ECO:0000313" key="4">
    <source>
        <dbReference type="EMBL" id="PWA63435.1"/>
    </source>
</evidence>
<dbReference type="PANTHER" id="PTHR38160:SF1">
    <property type="entry name" value="ZINC FINGER CCCH DOMAIN-CONTAINING PROTEIN 40"/>
    <property type="match status" value="1"/>
</dbReference>
<evidence type="ECO:0000256" key="2">
    <source>
        <dbReference type="SAM" id="MobiDB-lite"/>
    </source>
</evidence>